<evidence type="ECO:0000256" key="2">
    <source>
        <dbReference type="ARBA" id="ARBA00022692"/>
    </source>
</evidence>
<reference evidence="6 7" key="1">
    <citation type="submission" date="2016-03" db="EMBL/GenBank/DDBJ databases">
        <title>Complete genome sequence of Thermococcus celer.</title>
        <authorList>
            <person name="Oger P.M."/>
        </authorList>
    </citation>
    <scope>NUCLEOTIDE SEQUENCE [LARGE SCALE GENOMIC DNA]</scope>
    <source>
        <strain evidence="6 7">Vu 13</strain>
    </source>
</reference>
<organism evidence="6 7">
    <name type="scientific">Thermococcus celer Vu 13 = JCM 8558</name>
    <dbReference type="NCBI Taxonomy" id="1293037"/>
    <lineage>
        <taxon>Archaea</taxon>
        <taxon>Methanobacteriati</taxon>
        <taxon>Methanobacteriota</taxon>
        <taxon>Thermococci</taxon>
        <taxon>Thermococcales</taxon>
        <taxon>Thermococcaceae</taxon>
        <taxon>Thermococcus</taxon>
    </lineage>
</organism>
<dbReference type="KEGG" id="tce:A3L02_07805"/>
<protein>
    <submittedName>
        <fullName evidence="6">CO-induced hydrogenase subunit K</fullName>
    </submittedName>
</protein>
<evidence type="ECO:0000256" key="3">
    <source>
        <dbReference type="ARBA" id="ARBA00022989"/>
    </source>
</evidence>
<feature type="transmembrane region" description="Helical" evidence="5">
    <location>
        <begin position="100"/>
        <end position="122"/>
    </location>
</feature>
<proteinExistence type="predicted"/>
<keyword evidence="7" id="KW-1185">Reference proteome</keyword>
<keyword evidence="4 5" id="KW-0472">Membrane</keyword>
<feature type="transmembrane region" description="Helical" evidence="5">
    <location>
        <begin position="134"/>
        <end position="155"/>
    </location>
</feature>
<feature type="transmembrane region" description="Helical" evidence="5">
    <location>
        <begin position="305"/>
        <end position="328"/>
    </location>
</feature>
<feature type="transmembrane region" description="Helical" evidence="5">
    <location>
        <begin position="67"/>
        <end position="88"/>
    </location>
</feature>
<dbReference type="GO" id="GO:0005886">
    <property type="term" value="C:plasma membrane"/>
    <property type="evidence" value="ECO:0007669"/>
    <property type="project" value="TreeGrafter"/>
</dbReference>
<dbReference type="InterPro" id="IPR052561">
    <property type="entry name" value="ComplexI_Subunit1"/>
</dbReference>
<evidence type="ECO:0000256" key="1">
    <source>
        <dbReference type="ARBA" id="ARBA00004141"/>
    </source>
</evidence>
<dbReference type="EMBL" id="CP014854">
    <property type="protein sequence ID" value="ASI99467.1"/>
    <property type="molecule type" value="Genomic_DNA"/>
</dbReference>
<dbReference type="Proteomes" id="UP000197156">
    <property type="component" value="Chromosome"/>
</dbReference>
<dbReference type="GeneID" id="33324656"/>
<name>A0A218P3I2_THECE</name>
<feature type="transmembrane region" description="Helical" evidence="5">
    <location>
        <begin position="228"/>
        <end position="251"/>
    </location>
</feature>
<dbReference type="PANTHER" id="PTHR43359">
    <property type="entry name" value="FORMATE HYDROGENLYASE SUBUNIT 4"/>
    <property type="match status" value="1"/>
</dbReference>
<evidence type="ECO:0000313" key="7">
    <source>
        <dbReference type="Proteomes" id="UP000197156"/>
    </source>
</evidence>
<evidence type="ECO:0000256" key="5">
    <source>
        <dbReference type="SAM" id="Phobius"/>
    </source>
</evidence>
<dbReference type="AlphaFoldDB" id="A0A218P3I2"/>
<feature type="transmembrane region" description="Helical" evidence="5">
    <location>
        <begin position="6"/>
        <end position="27"/>
    </location>
</feature>
<gene>
    <name evidence="6" type="ORF">A3L02_07805</name>
</gene>
<feature type="transmembrane region" description="Helical" evidence="5">
    <location>
        <begin position="175"/>
        <end position="197"/>
    </location>
</feature>
<dbReference type="InterPro" id="IPR001694">
    <property type="entry name" value="NADH_UbQ_OxRdtase_su1/FPO"/>
</dbReference>
<evidence type="ECO:0000256" key="4">
    <source>
        <dbReference type="ARBA" id="ARBA00023136"/>
    </source>
</evidence>
<sequence length="329" mass="36127">MNLIYATLGFIGVYVYVSLVSLLWEGMDRKLVARMQRRMGPPLLQPFYDFLKLVGKESIIPRDASRFFELAPVLTLATSIALLAYTPLGFEPIFGTKGDVIVFVYLITLMGFFRALGAISSGSPYAQIGAQREMVLIASKEVPMMLALFAVLWRLNGLGVSRPFGMGTFYEHNVWELGTPLSVIGTLILLFVFLLWLSSEIEVGYFDVPEAETELAEGPMVEYSGRHLALFELASAIKIFVSASLVVAVFFPWGVSGYLGLTGVTALVAELLFHTLKVFAVLFAGMSLFRAITGRLRINQAVSTFWTRLFPAAIVGALLLVIDTLGVVA</sequence>
<comment type="subcellular location">
    <subcellularLocation>
        <location evidence="1">Membrane</location>
        <topology evidence="1">Multi-pass membrane protein</topology>
    </subcellularLocation>
</comment>
<dbReference type="PANTHER" id="PTHR43359:SF1">
    <property type="entry name" value="FORMATE HYDROGENLYASE SUBUNIT 4-RELATED"/>
    <property type="match status" value="1"/>
</dbReference>
<keyword evidence="3 5" id="KW-1133">Transmembrane helix</keyword>
<dbReference type="Pfam" id="PF00146">
    <property type="entry name" value="NADHdh"/>
    <property type="match status" value="1"/>
</dbReference>
<dbReference type="RefSeq" id="WP_088863392.1">
    <property type="nucleotide sequence ID" value="NZ_CP014854.1"/>
</dbReference>
<keyword evidence="2 5" id="KW-0812">Transmembrane</keyword>
<feature type="transmembrane region" description="Helical" evidence="5">
    <location>
        <begin position="271"/>
        <end position="293"/>
    </location>
</feature>
<dbReference type="OrthoDB" id="15253at2157"/>
<evidence type="ECO:0000313" key="6">
    <source>
        <dbReference type="EMBL" id="ASI99467.1"/>
    </source>
</evidence>
<accession>A0A218P3I2</accession>